<keyword evidence="2" id="KW-1133">Transmembrane helix</keyword>
<feature type="transmembrane region" description="Helical" evidence="2">
    <location>
        <begin position="24"/>
        <end position="49"/>
    </location>
</feature>
<dbReference type="PANTHER" id="PTHR34980:SF2">
    <property type="entry name" value="INNER MEMBRANE PROTEIN YHAH-RELATED"/>
    <property type="match status" value="1"/>
</dbReference>
<organism evidence="3 4">
    <name type="scientific">Sphingobacterium alimentarium</name>
    <dbReference type="NCBI Taxonomy" id="797292"/>
    <lineage>
        <taxon>Bacteria</taxon>
        <taxon>Pseudomonadati</taxon>
        <taxon>Bacteroidota</taxon>
        <taxon>Sphingobacteriia</taxon>
        <taxon>Sphingobacteriales</taxon>
        <taxon>Sphingobacteriaceae</taxon>
        <taxon>Sphingobacterium</taxon>
    </lineage>
</organism>
<reference evidence="3 4" key="1">
    <citation type="submission" date="2019-03" db="EMBL/GenBank/DDBJ databases">
        <title>Genomic Encyclopedia of Type Strains, Phase IV (KMG-IV): sequencing the most valuable type-strain genomes for metagenomic binning, comparative biology and taxonomic classification.</title>
        <authorList>
            <person name="Goeker M."/>
        </authorList>
    </citation>
    <scope>NUCLEOTIDE SEQUENCE [LARGE SCALE GENOMIC DNA]</scope>
    <source>
        <strain evidence="3 4">DSM 22362</strain>
    </source>
</reference>
<feature type="region of interest" description="Disordered" evidence="1">
    <location>
        <begin position="127"/>
        <end position="155"/>
    </location>
</feature>
<dbReference type="GO" id="GO:0005886">
    <property type="term" value="C:plasma membrane"/>
    <property type="evidence" value="ECO:0007669"/>
    <property type="project" value="TreeGrafter"/>
</dbReference>
<dbReference type="EMBL" id="SMBZ01000026">
    <property type="protein sequence ID" value="TCV11849.1"/>
    <property type="molecule type" value="Genomic_DNA"/>
</dbReference>
<keyword evidence="2" id="KW-0812">Transmembrane</keyword>
<proteinExistence type="predicted"/>
<dbReference type="OrthoDB" id="9812349at2"/>
<dbReference type="AlphaFoldDB" id="A0A4R3VVM0"/>
<evidence type="ECO:0000256" key="2">
    <source>
        <dbReference type="SAM" id="Phobius"/>
    </source>
</evidence>
<name>A0A4R3VVM0_9SPHI</name>
<feature type="transmembrane region" description="Helical" evidence="2">
    <location>
        <begin position="69"/>
        <end position="88"/>
    </location>
</feature>
<keyword evidence="2" id="KW-0472">Membrane</keyword>
<dbReference type="InterPro" id="IPR008523">
    <property type="entry name" value="DUF805"/>
</dbReference>
<gene>
    <name evidence="3" type="ORF">EDC17_102632</name>
</gene>
<dbReference type="PANTHER" id="PTHR34980">
    <property type="entry name" value="INNER MEMBRANE PROTEIN-RELATED-RELATED"/>
    <property type="match status" value="1"/>
</dbReference>
<accession>A0A4R3VVM0</accession>
<dbReference type="Proteomes" id="UP000295197">
    <property type="component" value="Unassembled WGS sequence"/>
</dbReference>
<comment type="caution">
    <text evidence="3">The sequence shown here is derived from an EMBL/GenBank/DDBJ whole genome shotgun (WGS) entry which is preliminary data.</text>
</comment>
<feature type="compositionally biased region" description="Basic and acidic residues" evidence="1">
    <location>
        <begin position="127"/>
        <end position="138"/>
    </location>
</feature>
<evidence type="ECO:0000313" key="3">
    <source>
        <dbReference type="EMBL" id="TCV11849.1"/>
    </source>
</evidence>
<protein>
    <submittedName>
        <fullName evidence="3">Uncharacterized membrane protein YhaH (DUF805 family)</fullName>
    </submittedName>
</protein>
<evidence type="ECO:0000256" key="1">
    <source>
        <dbReference type="SAM" id="MobiDB-lite"/>
    </source>
</evidence>
<keyword evidence="4" id="KW-1185">Reference proteome</keyword>
<feature type="transmembrane region" description="Helical" evidence="2">
    <location>
        <begin position="100"/>
        <end position="119"/>
    </location>
</feature>
<dbReference type="RefSeq" id="WP_132778008.1">
    <property type="nucleotide sequence ID" value="NZ_SMBZ01000026.1"/>
</dbReference>
<evidence type="ECO:0000313" key="4">
    <source>
        <dbReference type="Proteomes" id="UP000295197"/>
    </source>
</evidence>
<sequence length="155" mass="17933">MEWYLKVVRDNYANFNGRARRKEFWMFVLFNIIISWGLSLLDSMLGFSFQAEPVDVPGMEWISSYRSGGYLSSFYSLVVLIPSIAVGVRRLHDIGKSGWNILWGFFCCVGWIYLIYLYIQEGEKGQNEYGADPKRGENNDPFAGQRDTDNPFVNK</sequence>
<dbReference type="Pfam" id="PF05656">
    <property type="entry name" value="DUF805"/>
    <property type="match status" value="1"/>
</dbReference>